<dbReference type="Gene3D" id="3.30.530.20">
    <property type="match status" value="1"/>
</dbReference>
<dbReference type="Pfam" id="PF06240">
    <property type="entry name" value="COXG"/>
    <property type="match status" value="1"/>
</dbReference>
<dbReference type="InterPro" id="IPR023393">
    <property type="entry name" value="START-like_dom_sf"/>
</dbReference>
<protein>
    <submittedName>
        <fullName evidence="1">Carbon monoxide dehydrogenase subunit G</fullName>
    </submittedName>
</protein>
<dbReference type="InterPro" id="IPR010419">
    <property type="entry name" value="CO_DH_gsu"/>
</dbReference>
<dbReference type="CDD" id="cd07812">
    <property type="entry name" value="SRPBCC"/>
    <property type="match status" value="1"/>
</dbReference>
<dbReference type="AlphaFoldDB" id="A0A7X0HQS4"/>
<gene>
    <name evidence="1" type="ORF">HNR53_001841</name>
</gene>
<dbReference type="EMBL" id="JACHGK010000005">
    <property type="protein sequence ID" value="MBB6445223.1"/>
    <property type="molecule type" value="Genomic_DNA"/>
</dbReference>
<evidence type="ECO:0000313" key="2">
    <source>
        <dbReference type="Proteomes" id="UP000531594"/>
    </source>
</evidence>
<sequence length="151" mass="17045">MSSHQHEMTVNASLENVWKFVRSIDNWAPLVPGYLEHEMLNETESTWKFKSDLGIVKKKIHLKVNITQWIELDKVSFNLTGINEKISGQGYFKAIKLTNKQTKMIGFLDITAGGTLAKVVNPLLKTSIPEFTEELTSAVGKKIVDLEGIRD</sequence>
<dbReference type="Proteomes" id="UP000531594">
    <property type="component" value="Unassembled WGS sequence"/>
</dbReference>
<dbReference type="RefSeq" id="WP_184525060.1">
    <property type="nucleotide sequence ID" value="NZ_JACHGK010000005.1"/>
</dbReference>
<organism evidence="1 2">
    <name type="scientific">Bacillus benzoevorans</name>
    <dbReference type="NCBI Taxonomy" id="1456"/>
    <lineage>
        <taxon>Bacteria</taxon>
        <taxon>Bacillati</taxon>
        <taxon>Bacillota</taxon>
        <taxon>Bacilli</taxon>
        <taxon>Bacillales</taxon>
        <taxon>Bacillaceae</taxon>
        <taxon>Bacillus</taxon>
    </lineage>
</organism>
<accession>A0A7X0HQS4</accession>
<reference evidence="1 2" key="1">
    <citation type="submission" date="2020-08" db="EMBL/GenBank/DDBJ databases">
        <title>Genomic Encyclopedia of Type Strains, Phase IV (KMG-IV): sequencing the most valuable type-strain genomes for metagenomic binning, comparative biology and taxonomic classification.</title>
        <authorList>
            <person name="Goeker M."/>
        </authorList>
    </citation>
    <scope>NUCLEOTIDE SEQUENCE [LARGE SCALE GENOMIC DNA]</scope>
    <source>
        <strain evidence="1 2">DSM 5391</strain>
    </source>
</reference>
<name>A0A7X0HQS4_9BACI</name>
<proteinExistence type="predicted"/>
<evidence type="ECO:0000313" key="1">
    <source>
        <dbReference type="EMBL" id="MBB6445223.1"/>
    </source>
</evidence>
<keyword evidence="2" id="KW-1185">Reference proteome</keyword>
<dbReference type="SUPFAM" id="SSF55961">
    <property type="entry name" value="Bet v1-like"/>
    <property type="match status" value="1"/>
</dbReference>
<comment type="caution">
    <text evidence="1">The sequence shown here is derived from an EMBL/GenBank/DDBJ whole genome shotgun (WGS) entry which is preliminary data.</text>
</comment>